<proteinExistence type="predicted"/>
<accession>A0A183H1B2</accession>
<evidence type="ECO:0000313" key="3">
    <source>
        <dbReference type="WBParaSite" id="OFLC_0000127101-mRNA-1"/>
    </source>
</evidence>
<sequence length="128" mass="15177">MAATATSRSSREVEESIDMKYTKCKPFPYFFAQSSSSCAKQLETEEQSGIFLPQQYLHSSIIAYYNILVEWELFTHLMQCIMHFTTGNFDLLSDGQQNPEIDHNLLDCLWYILCLRYHLYLYERLFLY</sequence>
<organism evidence="3">
    <name type="scientific">Onchocerca flexuosa</name>
    <dbReference type="NCBI Taxonomy" id="387005"/>
    <lineage>
        <taxon>Eukaryota</taxon>
        <taxon>Metazoa</taxon>
        <taxon>Ecdysozoa</taxon>
        <taxon>Nematoda</taxon>
        <taxon>Chromadorea</taxon>
        <taxon>Rhabditida</taxon>
        <taxon>Spirurina</taxon>
        <taxon>Spiruromorpha</taxon>
        <taxon>Filarioidea</taxon>
        <taxon>Onchocercidae</taxon>
        <taxon>Onchocerca</taxon>
    </lineage>
</organism>
<evidence type="ECO:0000313" key="1">
    <source>
        <dbReference type="EMBL" id="VDO28919.1"/>
    </source>
</evidence>
<protein>
    <submittedName>
        <fullName evidence="3">Ovule protein</fullName>
    </submittedName>
</protein>
<dbReference type="EMBL" id="UZAJ01000572">
    <property type="protein sequence ID" value="VDO28919.1"/>
    <property type="molecule type" value="Genomic_DNA"/>
</dbReference>
<reference evidence="3" key="1">
    <citation type="submission" date="2016-06" db="UniProtKB">
        <authorList>
            <consortium name="WormBaseParasite"/>
        </authorList>
    </citation>
    <scope>IDENTIFICATION</scope>
</reference>
<dbReference type="Proteomes" id="UP000267606">
    <property type="component" value="Unassembled WGS sequence"/>
</dbReference>
<evidence type="ECO:0000313" key="2">
    <source>
        <dbReference type="Proteomes" id="UP000267606"/>
    </source>
</evidence>
<gene>
    <name evidence="1" type="ORF">OFLC_LOCUS1272</name>
</gene>
<dbReference type="WBParaSite" id="OFLC_0000127101-mRNA-1">
    <property type="protein sequence ID" value="OFLC_0000127101-mRNA-1"/>
    <property type="gene ID" value="OFLC_0000127101"/>
</dbReference>
<dbReference type="AlphaFoldDB" id="A0A183H1B2"/>
<keyword evidence="2" id="KW-1185">Reference proteome</keyword>
<name>A0A183H1B2_9BILA</name>
<reference evidence="1 2" key="2">
    <citation type="submission" date="2018-11" db="EMBL/GenBank/DDBJ databases">
        <authorList>
            <consortium name="Pathogen Informatics"/>
        </authorList>
    </citation>
    <scope>NUCLEOTIDE SEQUENCE [LARGE SCALE GENOMIC DNA]</scope>
</reference>